<sequence length="410" mass="46327">MDNLIYWCNRLHGLIATHLYYVPLGRKVPGAFRVGLLSTAIVDPSALIFPALTSLDVILYAIASSDQKVAQSLAKQYSFQKSYESCEALLSDPAVDFVYVALPPHLRFDWVFKALSAGKHVLLDKPFALNGPEASELMDHARKAGKVLMETSPSQFHPSVHRLKELLNSGGIGHVFRADVSVTTTTWLGQRKLDPRWQYQLGGGSLISMGDAIGLCRFILHLRLPAEIIRARATTTLNDPRVDTSMTAVLRYRRSQAVNASVTQEHDLILNISTDLSRRWLFGIIPRFWELPTLTIETEKAHIIFYNISSPHLFHYIAIKDKSSGIWKYHWLYKSLYLSQGRGAMFWSSQRYQLEAFVDKLKGRESVCWTSSQENVMTSETIDMLYRKSELPIRPSSMLASSTFADSVAR</sequence>
<accession>A0A9P6E8I8</accession>
<dbReference type="EC" id="1.1.1.179" evidence="3"/>
<keyword evidence="2" id="KW-0560">Oxidoreductase</keyword>
<dbReference type="InterPro" id="IPR000683">
    <property type="entry name" value="Gfo/Idh/MocA-like_OxRdtase_N"/>
</dbReference>
<evidence type="ECO:0000256" key="2">
    <source>
        <dbReference type="ARBA" id="ARBA00023002"/>
    </source>
</evidence>
<dbReference type="InterPro" id="IPR050984">
    <property type="entry name" value="Gfo/Idh/MocA_domain"/>
</dbReference>
<organism evidence="7 8">
    <name type="scientific">Crepidotus variabilis</name>
    <dbReference type="NCBI Taxonomy" id="179855"/>
    <lineage>
        <taxon>Eukaryota</taxon>
        <taxon>Fungi</taxon>
        <taxon>Dikarya</taxon>
        <taxon>Basidiomycota</taxon>
        <taxon>Agaricomycotina</taxon>
        <taxon>Agaricomycetes</taxon>
        <taxon>Agaricomycetidae</taxon>
        <taxon>Agaricales</taxon>
        <taxon>Agaricineae</taxon>
        <taxon>Crepidotaceae</taxon>
        <taxon>Crepidotus</taxon>
    </lineage>
</organism>
<proteinExistence type="inferred from homology"/>
<reference evidence="7" key="1">
    <citation type="submission" date="2020-11" db="EMBL/GenBank/DDBJ databases">
        <authorList>
            <consortium name="DOE Joint Genome Institute"/>
            <person name="Ahrendt S."/>
            <person name="Riley R."/>
            <person name="Andreopoulos W."/>
            <person name="Labutti K."/>
            <person name="Pangilinan J."/>
            <person name="Ruiz-Duenas F.J."/>
            <person name="Barrasa J.M."/>
            <person name="Sanchez-Garcia M."/>
            <person name="Camarero S."/>
            <person name="Miyauchi S."/>
            <person name="Serrano A."/>
            <person name="Linde D."/>
            <person name="Babiker R."/>
            <person name="Drula E."/>
            <person name="Ayuso-Fernandez I."/>
            <person name="Pacheco R."/>
            <person name="Padilla G."/>
            <person name="Ferreira P."/>
            <person name="Barriuso J."/>
            <person name="Kellner H."/>
            <person name="Castanera R."/>
            <person name="Alfaro M."/>
            <person name="Ramirez L."/>
            <person name="Pisabarro A.G."/>
            <person name="Kuo A."/>
            <person name="Tritt A."/>
            <person name="Lipzen A."/>
            <person name="He G."/>
            <person name="Yan M."/>
            <person name="Ng V."/>
            <person name="Cullen D."/>
            <person name="Martin F."/>
            <person name="Rosso M.-N."/>
            <person name="Henrissat B."/>
            <person name="Hibbett D."/>
            <person name="Martinez A.T."/>
            <person name="Grigoriev I.V."/>
        </authorList>
    </citation>
    <scope>NUCLEOTIDE SEQUENCE</scope>
    <source>
        <strain evidence="7">CBS 506.95</strain>
    </source>
</reference>
<dbReference type="PANTHER" id="PTHR22604">
    <property type="entry name" value="OXIDOREDUCTASES"/>
    <property type="match status" value="1"/>
</dbReference>
<dbReference type="PANTHER" id="PTHR22604:SF105">
    <property type="entry name" value="TRANS-1,2-DIHYDROBENZENE-1,2-DIOL DEHYDROGENASE"/>
    <property type="match status" value="1"/>
</dbReference>
<dbReference type="SUPFAM" id="SSF51735">
    <property type="entry name" value="NAD(P)-binding Rossmann-fold domains"/>
    <property type="match status" value="1"/>
</dbReference>
<dbReference type="InterPro" id="IPR036291">
    <property type="entry name" value="NAD(P)-bd_dom_sf"/>
</dbReference>
<dbReference type="Gene3D" id="3.30.360.10">
    <property type="entry name" value="Dihydrodipicolinate Reductase, domain 2"/>
    <property type="match status" value="1"/>
</dbReference>
<feature type="domain" description="Gfo/Idh/MocA-like oxidoreductase N-terminal" evidence="6">
    <location>
        <begin position="59"/>
        <end position="150"/>
    </location>
</feature>
<dbReference type="Proteomes" id="UP000807306">
    <property type="component" value="Unassembled WGS sequence"/>
</dbReference>
<dbReference type="EMBL" id="MU157899">
    <property type="protein sequence ID" value="KAF9524427.1"/>
    <property type="molecule type" value="Genomic_DNA"/>
</dbReference>
<evidence type="ECO:0000259" key="6">
    <source>
        <dbReference type="Pfam" id="PF01408"/>
    </source>
</evidence>
<name>A0A9P6E8I8_9AGAR</name>
<comment type="catalytic activity">
    <reaction evidence="5">
        <text>D-xylose + NADP(+) = D-xylono-1,5-lactone + NADPH + H(+)</text>
        <dbReference type="Rhea" id="RHEA:22000"/>
        <dbReference type="ChEBI" id="CHEBI:15378"/>
        <dbReference type="ChEBI" id="CHEBI:15867"/>
        <dbReference type="ChEBI" id="CHEBI:53455"/>
        <dbReference type="ChEBI" id="CHEBI:57783"/>
        <dbReference type="ChEBI" id="CHEBI:58349"/>
        <dbReference type="EC" id="1.1.1.179"/>
    </reaction>
</comment>
<dbReference type="GO" id="GO:0047837">
    <property type="term" value="F:D-xylose 1-dehydrogenase (NADP+) activity"/>
    <property type="evidence" value="ECO:0007669"/>
    <property type="project" value="UniProtKB-EC"/>
</dbReference>
<evidence type="ECO:0000256" key="3">
    <source>
        <dbReference type="ARBA" id="ARBA00038984"/>
    </source>
</evidence>
<evidence type="ECO:0000256" key="4">
    <source>
        <dbReference type="ARBA" id="ARBA00042988"/>
    </source>
</evidence>
<dbReference type="OrthoDB" id="64915at2759"/>
<evidence type="ECO:0000256" key="1">
    <source>
        <dbReference type="ARBA" id="ARBA00010928"/>
    </source>
</evidence>
<evidence type="ECO:0000313" key="7">
    <source>
        <dbReference type="EMBL" id="KAF9524427.1"/>
    </source>
</evidence>
<comment type="caution">
    <text evidence="7">The sequence shown here is derived from an EMBL/GenBank/DDBJ whole genome shotgun (WGS) entry which is preliminary data.</text>
</comment>
<dbReference type="SUPFAM" id="SSF55347">
    <property type="entry name" value="Glyceraldehyde-3-phosphate dehydrogenase-like, C-terminal domain"/>
    <property type="match status" value="1"/>
</dbReference>
<dbReference type="AlphaFoldDB" id="A0A9P6E8I8"/>
<comment type="similarity">
    <text evidence="1">Belongs to the Gfo/Idh/MocA family.</text>
</comment>
<dbReference type="Gene3D" id="3.40.50.720">
    <property type="entry name" value="NAD(P)-binding Rossmann-like Domain"/>
    <property type="match status" value="1"/>
</dbReference>
<dbReference type="Pfam" id="PF01408">
    <property type="entry name" value="GFO_IDH_MocA"/>
    <property type="match status" value="1"/>
</dbReference>
<evidence type="ECO:0000313" key="8">
    <source>
        <dbReference type="Proteomes" id="UP000807306"/>
    </source>
</evidence>
<gene>
    <name evidence="7" type="ORF">CPB83DRAFT_797957</name>
</gene>
<protein>
    <recommendedName>
        <fullName evidence="3">D-xylose 1-dehydrogenase (NADP(+), D-xylono-1,5-lactone-forming)</fullName>
        <ecNumber evidence="3">1.1.1.179</ecNumber>
    </recommendedName>
    <alternativeName>
        <fullName evidence="4">D-xylose-NADP dehydrogenase</fullName>
    </alternativeName>
</protein>
<evidence type="ECO:0000256" key="5">
    <source>
        <dbReference type="ARBA" id="ARBA00049233"/>
    </source>
</evidence>
<dbReference type="GO" id="GO:0000166">
    <property type="term" value="F:nucleotide binding"/>
    <property type="evidence" value="ECO:0007669"/>
    <property type="project" value="InterPro"/>
</dbReference>
<keyword evidence="8" id="KW-1185">Reference proteome</keyword>